<feature type="region of interest" description="Disordered" evidence="1">
    <location>
        <begin position="97"/>
        <end position="123"/>
    </location>
</feature>
<organism evidence="2 3">
    <name type="scientific">Lojkania enalia</name>
    <dbReference type="NCBI Taxonomy" id="147567"/>
    <lineage>
        <taxon>Eukaryota</taxon>
        <taxon>Fungi</taxon>
        <taxon>Dikarya</taxon>
        <taxon>Ascomycota</taxon>
        <taxon>Pezizomycotina</taxon>
        <taxon>Dothideomycetes</taxon>
        <taxon>Pleosporomycetidae</taxon>
        <taxon>Pleosporales</taxon>
        <taxon>Pleosporales incertae sedis</taxon>
        <taxon>Lojkania</taxon>
    </lineage>
</organism>
<reference evidence="3" key="1">
    <citation type="journal article" date="2020" name="Stud. Mycol.">
        <title>101 Dothideomycetes genomes: A test case for predicting lifestyles and emergence of pathogens.</title>
        <authorList>
            <person name="Haridas S."/>
            <person name="Albert R."/>
            <person name="Binder M."/>
            <person name="Bloem J."/>
            <person name="LaButti K."/>
            <person name="Salamov A."/>
            <person name="Andreopoulos B."/>
            <person name="Baker S."/>
            <person name="Barry K."/>
            <person name="Bills G."/>
            <person name="Bluhm B."/>
            <person name="Cannon C."/>
            <person name="Castanera R."/>
            <person name="Culley D."/>
            <person name="Daum C."/>
            <person name="Ezra D."/>
            <person name="Gonzalez J."/>
            <person name="Henrissat B."/>
            <person name="Kuo A."/>
            <person name="Liang C."/>
            <person name="Lipzen A."/>
            <person name="Lutzoni F."/>
            <person name="Magnuson J."/>
            <person name="Mondo S."/>
            <person name="Nolan M."/>
            <person name="Ohm R."/>
            <person name="Pangilinan J."/>
            <person name="Park H.-J."/>
            <person name="Ramirez L."/>
            <person name="Alfaro M."/>
            <person name="Sun H."/>
            <person name="Tritt A."/>
            <person name="Yoshinaga Y."/>
            <person name="Zwiers L.-H."/>
            <person name="Turgeon B."/>
            <person name="Goodwin S."/>
            <person name="Spatafora J."/>
            <person name="Crous P."/>
            <person name="Grigoriev I."/>
        </authorList>
    </citation>
    <scope>NUCLEOTIDE SEQUENCE [LARGE SCALE GENOMIC DNA]</scope>
    <source>
        <strain evidence="3">CBS 304.66</strain>
    </source>
</reference>
<comment type="caution">
    <text evidence="2">The sequence shown here is derived from an EMBL/GenBank/DDBJ whole genome shotgun (WGS) entry which is preliminary data.</text>
</comment>
<proteinExistence type="predicted"/>
<protein>
    <submittedName>
        <fullName evidence="2">Uncharacterized protein</fullName>
    </submittedName>
</protein>
<evidence type="ECO:0000256" key="1">
    <source>
        <dbReference type="SAM" id="MobiDB-lite"/>
    </source>
</evidence>
<dbReference type="Proteomes" id="UP000800093">
    <property type="component" value="Unassembled WGS sequence"/>
</dbReference>
<accession>A0A9P4K4D3</accession>
<name>A0A9P4K4D3_9PLEO</name>
<dbReference type="AlphaFoldDB" id="A0A9P4K4D3"/>
<sequence>MPRTISAAIASRRFEDMFISGLDVERTSWVQARASATEQARDAIHDAGVPRVRIGSCDFTPKGGGDKLHTVYCCGRRIIIRLTFRYAVQENAGLSISPYPPRAGSMQSERTEKGSGHSIKRPASQRWGLDGIEALGGARDGLCLLQRRAAVVCRGVPNVTAEAGRDRVEANRNNGVQEA</sequence>
<evidence type="ECO:0000313" key="3">
    <source>
        <dbReference type="Proteomes" id="UP000800093"/>
    </source>
</evidence>
<dbReference type="EMBL" id="ML986637">
    <property type="protein sequence ID" value="KAF2262704.1"/>
    <property type="molecule type" value="Genomic_DNA"/>
</dbReference>
<evidence type="ECO:0000313" key="2">
    <source>
        <dbReference type="EMBL" id="KAF2262704.1"/>
    </source>
</evidence>
<keyword evidence="3" id="KW-1185">Reference proteome</keyword>
<gene>
    <name evidence="2" type="ORF">CC78DRAFT_309805</name>
</gene>